<reference evidence="3" key="1">
    <citation type="submission" date="2023-10" db="EMBL/GenBank/DDBJ databases">
        <title>Screening of Alkalihalophilus pseudofirmusBZ-TG-HK211 and Its Alleviation of Salt Stress on Rapeseed Growth.</title>
        <authorList>
            <person name="Zhao B."/>
            <person name="Guo T."/>
        </authorList>
    </citation>
    <scope>NUCLEOTIDE SEQUENCE</scope>
    <source>
        <strain evidence="3">BZ-TG-HK211</strain>
    </source>
</reference>
<dbReference type="InterPro" id="IPR032693">
    <property type="entry name" value="YtkA-like_dom"/>
</dbReference>
<evidence type="ECO:0000256" key="1">
    <source>
        <dbReference type="SAM" id="Phobius"/>
    </source>
</evidence>
<name>A0AAJ2NQN0_ALKPS</name>
<dbReference type="EMBL" id="JAWJAY010000005">
    <property type="protein sequence ID" value="MDV2886840.1"/>
    <property type="molecule type" value="Genomic_DNA"/>
</dbReference>
<dbReference type="Proteomes" id="UP001285636">
    <property type="component" value="Unassembled WGS sequence"/>
</dbReference>
<comment type="caution">
    <text evidence="3">The sequence shown here is derived from an EMBL/GenBank/DDBJ whole genome shotgun (WGS) entry which is preliminary data.</text>
</comment>
<feature type="transmembrane region" description="Helical" evidence="1">
    <location>
        <begin position="12"/>
        <end position="33"/>
    </location>
</feature>
<evidence type="ECO:0000313" key="3">
    <source>
        <dbReference type="EMBL" id="MDV2886840.1"/>
    </source>
</evidence>
<gene>
    <name evidence="3" type="ORF">RYX45_16730</name>
</gene>
<dbReference type="Pfam" id="PF13115">
    <property type="entry name" value="YtkA"/>
    <property type="match status" value="1"/>
</dbReference>
<protein>
    <submittedName>
        <fullName evidence="3">FixH family protein</fullName>
    </submittedName>
</protein>
<keyword evidence="1" id="KW-1133">Transmembrane helix</keyword>
<proteinExistence type="predicted"/>
<dbReference type="AlphaFoldDB" id="A0AAJ2NQN0"/>
<dbReference type="RefSeq" id="WP_075683178.1">
    <property type="nucleotide sequence ID" value="NZ_CP117835.1"/>
</dbReference>
<evidence type="ECO:0000259" key="2">
    <source>
        <dbReference type="Pfam" id="PF13115"/>
    </source>
</evidence>
<sequence length="174" mass="19379">MKLEKVLRPEWVIPAIIVLFILGSGAVLFLAAVSKDQVVTNWSMNVAGLDEFYQTGEAVDIHLFLEDAEGHPIEDANVSVLLDRPETVHHMNKVMHKVEGGLYETEAIFSLPGTWIGMVEAVRGKDVYRNQFLLRVEGGIIAESNRDPEDAFTLDQPLPAYLQKEMEAIPASHP</sequence>
<evidence type="ECO:0000313" key="4">
    <source>
        <dbReference type="Proteomes" id="UP001285636"/>
    </source>
</evidence>
<keyword evidence="1" id="KW-0812">Transmembrane</keyword>
<keyword evidence="1" id="KW-0472">Membrane</keyword>
<accession>A0AAJ2NQN0</accession>
<feature type="domain" description="YtkA-like" evidence="2">
    <location>
        <begin position="37"/>
        <end position="119"/>
    </location>
</feature>
<organism evidence="3 4">
    <name type="scientific">Alkalihalophilus pseudofirmus</name>
    <name type="common">Bacillus pseudofirmus</name>
    <dbReference type="NCBI Taxonomy" id="79885"/>
    <lineage>
        <taxon>Bacteria</taxon>
        <taxon>Bacillati</taxon>
        <taxon>Bacillota</taxon>
        <taxon>Bacilli</taxon>
        <taxon>Bacillales</taxon>
        <taxon>Bacillaceae</taxon>
        <taxon>Alkalihalophilus</taxon>
    </lineage>
</organism>